<comment type="caution">
    <text evidence="2">The sequence shown here is derived from an EMBL/GenBank/DDBJ whole genome shotgun (WGS) entry which is preliminary data.</text>
</comment>
<sequence length="257" mass="29031">MQSYADDPSVNPLPIDDPINGHLTDSSEIVGHSSGLVCIYNEPMALVLWNPATRISVQLAELDCCDGIVKGGIGWDGESDAHKVFAVLCMKNDESKMMGSIYSSKTNSWKAMEEYGSVDLNNWIGVFVYGKMHWIVESGWIETFDLKSGVFGRIELPEIVDGLFPTVDLDSEIQGCLRLVYWDMKCDDAMRRVWEMKEYGVDDSWVSYRLPHLKEPESTYMAWGIEKGEMKLYPRDNIVDCGPACCYVESLVLPVWE</sequence>
<accession>A0A8X8W554</accession>
<dbReference type="PANTHER" id="PTHR31672:SF13">
    <property type="entry name" value="F-BOX PROTEIN CPR30-LIKE"/>
    <property type="match status" value="1"/>
</dbReference>
<dbReference type="InterPro" id="IPR017451">
    <property type="entry name" value="F-box-assoc_interact_dom"/>
</dbReference>
<dbReference type="EMBL" id="PNBA02000021">
    <property type="protein sequence ID" value="KAG6388195.1"/>
    <property type="molecule type" value="Genomic_DNA"/>
</dbReference>
<evidence type="ECO:0000259" key="1">
    <source>
        <dbReference type="Pfam" id="PF07734"/>
    </source>
</evidence>
<feature type="domain" description="F-box associated beta-propeller type 1" evidence="1">
    <location>
        <begin position="28"/>
        <end position="207"/>
    </location>
</feature>
<dbReference type="Proteomes" id="UP000298416">
    <property type="component" value="Unassembled WGS sequence"/>
</dbReference>
<dbReference type="InterPro" id="IPR006527">
    <property type="entry name" value="F-box-assoc_dom_typ1"/>
</dbReference>
<dbReference type="NCBIfam" id="TIGR01640">
    <property type="entry name" value="F_box_assoc_1"/>
    <property type="match status" value="1"/>
</dbReference>
<reference evidence="2" key="1">
    <citation type="submission" date="2018-01" db="EMBL/GenBank/DDBJ databases">
        <authorList>
            <person name="Mao J.F."/>
        </authorList>
    </citation>
    <scope>NUCLEOTIDE SEQUENCE</scope>
    <source>
        <strain evidence="2">Huo1</strain>
        <tissue evidence="2">Leaf</tissue>
    </source>
</reference>
<gene>
    <name evidence="2" type="ORF">SASPL_153394</name>
</gene>
<evidence type="ECO:0000313" key="2">
    <source>
        <dbReference type="EMBL" id="KAG6388195.1"/>
    </source>
</evidence>
<evidence type="ECO:0000313" key="3">
    <source>
        <dbReference type="Proteomes" id="UP000298416"/>
    </source>
</evidence>
<name>A0A8X8W554_SALSN</name>
<dbReference type="PANTHER" id="PTHR31672">
    <property type="entry name" value="BNACNNG10540D PROTEIN"/>
    <property type="match status" value="1"/>
</dbReference>
<dbReference type="Pfam" id="PF07734">
    <property type="entry name" value="FBA_1"/>
    <property type="match status" value="1"/>
</dbReference>
<protein>
    <recommendedName>
        <fullName evidence="1">F-box associated beta-propeller type 1 domain-containing protein</fullName>
    </recommendedName>
</protein>
<dbReference type="AlphaFoldDB" id="A0A8X8W554"/>
<proteinExistence type="predicted"/>
<dbReference type="OrthoDB" id="591557at2759"/>
<dbReference type="InterPro" id="IPR050796">
    <property type="entry name" value="SCF_F-box_component"/>
</dbReference>
<organism evidence="2">
    <name type="scientific">Salvia splendens</name>
    <name type="common">Scarlet sage</name>
    <dbReference type="NCBI Taxonomy" id="180675"/>
    <lineage>
        <taxon>Eukaryota</taxon>
        <taxon>Viridiplantae</taxon>
        <taxon>Streptophyta</taxon>
        <taxon>Embryophyta</taxon>
        <taxon>Tracheophyta</taxon>
        <taxon>Spermatophyta</taxon>
        <taxon>Magnoliopsida</taxon>
        <taxon>eudicotyledons</taxon>
        <taxon>Gunneridae</taxon>
        <taxon>Pentapetalae</taxon>
        <taxon>asterids</taxon>
        <taxon>lamiids</taxon>
        <taxon>Lamiales</taxon>
        <taxon>Lamiaceae</taxon>
        <taxon>Nepetoideae</taxon>
        <taxon>Mentheae</taxon>
        <taxon>Salviinae</taxon>
        <taxon>Salvia</taxon>
        <taxon>Salvia subgen. Calosphace</taxon>
        <taxon>core Calosphace</taxon>
    </lineage>
</organism>
<reference evidence="2" key="2">
    <citation type="submission" date="2020-08" db="EMBL/GenBank/DDBJ databases">
        <title>Plant Genome Project.</title>
        <authorList>
            <person name="Zhang R.-G."/>
        </authorList>
    </citation>
    <scope>NUCLEOTIDE SEQUENCE</scope>
    <source>
        <strain evidence="2">Huo1</strain>
        <tissue evidence="2">Leaf</tissue>
    </source>
</reference>
<keyword evidence="3" id="KW-1185">Reference proteome</keyword>